<feature type="compositionally biased region" description="Basic residues" evidence="2">
    <location>
        <begin position="1345"/>
        <end position="1355"/>
    </location>
</feature>
<feature type="region of interest" description="Disordered" evidence="2">
    <location>
        <begin position="766"/>
        <end position="806"/>
    </location>
</feature>
<feature type="region of interest" description="Disordered" evidence="2">
    <location>
        <begin position="421"/>
        <end position="445"/>
    </location>
</feature>
<dbReference type="Proteomes" id="UP001152797">
    <property type="component" value="Unassembled WGS sequence"/>
</dbReference>
<evidence type="ECO:0000313" key="6">
    <source>
        <dbReference type="Proteomes" id="UP001152797"/>
    </source>
</evidence>
<accession>A0A9P1GK58</accession>
<keyword evidence="3" id="KW-0472">Membrane</keyword>
<proteinExistence type="predicted"/>
<dbReference type="SUPFAM" id="SSF56349">
    <property type="entry name" value="DNA breaking-rejoining enzymes"/>
    <property type="match status" value="1"/>
</dbReference>
<name>A0A9P1GK58_9DINO</name>
<organism evidence="4">
    <name type="scientific">Cladocopium goreaui</name>
    <dbReference type="NCBI Taxonomy" id="2562237"/>
    <lineage>
        <taxon>Eukaryota</taxon>
        <taxon>Sar</taxon>
        <taxon>Alveolata</taxon>
        <taxon>Dinophyceae</taxon>
        <taxon>Suessiales</taxon>
        <taxon>Symbiodiniaceae</taxon>
        <taxon>Cladocopium</taxon>
    </lineage>
</organism>
<evidence type="ECO:0000256" key="3">
    <source>
        <dbReference type="SAM" id="Phobius"/>
    </source>
</evidence>
<reference evidence="4" key="1">
    <citation type="submission" date="2022-10" db="EMBL/GenBank/DDBJ databases">
        <authorList>
            <person name="Chen Y."/>
            <person name="Dougan E. K."/>
            <person name="Chan C."/>
            <person name="Rhodes N."/>
            <person name="Thang M."/>
        </authorList>
    </citation>
    <scope>NUCLEOTIDE SEQUENCE</scope>
</reference>
<dbReference type="EMBL" id="CAMXCT020006618">
    <property type="protein sequence ID" value="CAL1170440.1"/>
    <property type="molecule type" value="Genomic_DNA"/>
</dbReference>
<dbReference type="InterPro" id="IPR011010">
    <property type="entry name" value="DNA_brk_join_enz"/>
</dbReference>
<dbReference type="GO" id="GO:0006310">
    <property type="term" value="P:DNA recombination"/>
    <property type="evidence" value="ECO:0007669"/>
    <property type="project" value="UniProtKB-KW"/>
</dbReference>
<dbReference type="GO" id="GO:0015074">
    <property type="term" value="P:DNA integration"/>
    <property type="evidence" value="ECO:0007669"/>
    <property type="project" value="InterPro"/>
</dbReference>
<comment type="caution">
    <text evidence="4">The sequence shown here is derived from an EMBL/GenBank/DDBJ whole genome shotgun (WGS) entry which is preliminary data.</text>
</comment>
<evidence type="ECO:0000256" key="1">
    <source>
        <dbReference type="ARBA" id="ARBA00023172"/>
    </source>
</evidence>
<evidence type="ECO:0000313" key="4">
    <source>
        <dbReference type="EMBL" id="CAI4017065.1"/>
    </source>
</evidence>
<dbReference type="InterPro" id="IPR013762">
    <property type="entry name" value="Integrase-like_cat_sf"/>
</dbReference>
<reference evidence="5 6" key="2">
    <citation type="submission" date="2024-05" db="EMBL/GenBank/DDBJ databases">
        <authorList>
            <person name="Chen Y."/>
            <person name="Shah S."/>
            <person name="Dougan E. K."/>
            <person name="Thang M."/>
            <person name="Chan C."/>
        </authorList>
    </citation>
    <scope>NUCLEOTIDE SEQUENCE [LARGE SCALE GENOMIC DNA]</scope>
</reference>
<evidence type="ECO:0000313" key="5">
    <source>
        <dbReference type="EMBL" id="CAL4804377.1"/>
    </source>
</evidence>
<keyword evidence="6" id="KW-1185">Reference proteome</keyword>
<feature type="region of interest" description="Disordered" evidence="2">
    <location>
        <begin position="1321"/>
        <end position="1360"/>
    </location>
</feature>
<evidence type="ECO:0000256" key="2">
    <source>
        <dbReference type="SAM" id="MobiDB-lite"/>
    </source>
</evidence>
<feature type="transmembrane region" description="Helical" evidence="3">
    <location>
        <begin position="1696"/>
        <end position="1715"/>
    </location>
</feature>
<dbReference type="EMBL" id="CAMXCT010006618">
    <property type="protein sequence ID" value="CAI4017065.1"/>
    <property type="molecule type" value="Genomic_DNA"/>
</dbReference>
<sequence>MLQKQFHEELASAFDDHCRRLYCKLPQVEWDVHLDSQRSAAMAKWHKIVLADPMSFDVCRMHFQPLKTGLQGGKLQDDLRNVFSSKSTSTLHGRAGPMMRFLHFCADITEEVVYAFMQHVEQSAAPTFLRSFLSSLGFALHVVGLIGAKRVLDSRRIKGLADKCYLQKKKTRSRLPLTVEELTTLEEIVLGYRGRGLPDRHAAGCFLFMVYGRTRFSDMLNVGRLDFEAGDDETGYIEAQVARSKTSFSVDRKVRLLPMTAAMHGVTTESWGKAWETVLEKTGITATHGKPLLPGRTPDGWHTLPLTAEAATSWLRSMLQSGEHFQEDRIKSIGTHSCKSTILSWMAKWGSSPDLRRLMGYHVADKMSTMLIYGKDNTSAGLREIDVILEAIRQGEFLPDAKRSEMFPHAEDAAKLLESQDQSGFEGYCSGSSSEDSADEDQPDHLAHEKAENAVLGKWDAGVDVNKLPDQAVYFRAAAAGLSEEIRASLDGAGLNTLSKFAFASSYVPGAGDDAEFVKTVKTVLGRDPTLGELASFRKLLHESYLLVTQEMKQQLERSEDVQTRKLTQPERADLYERQVKRITGLTLRGPLEPSDGLVDLFCAMYEANRLRFVPWEKYTAKEAEIDKEVRTEHLFAVDSSGKLKVEGKKPDPVADTSTEILLQYALQRRGLSMDQANLLEFKTHQLWVDRVLKVRLQAPPAGYTRTSFRQVLEADKKLFEELANATRHGVQATVSGRPLDLVFEDCMNKPEVVHLLQPLMGKSTEYKSEEKPAPNRPSPYRPQNPGKSKGKGKTQGKNKGSPKMPLVLLNGDHEHLPWSHKNDNGHVVFDTSKEAAYPKIFCERFANVLADMAGIADLQVTDGLYDKTALLDARDEPLLSDKRAVPDSLLKVVCRILSRSPLETMKLRLEIIKTWRGLADSLAEANHQIFSNTDSGCALVLKGKHLALLEKLATDFDWPDKSIHQEIRQGFKLIGSLTEEELVKQLKFLKPALWGKVQASPKMDYEEELWEATMQEMKQKHWLDGPYSKCELDVLFEDNWLPVRRFAVWQRSKWRAIDDFSECGVNSTFSYLEKVDLKALDEIVWMACCFVRYCVFENRFDFTLASGEKLCGSVDPEWKQMPEDHSSAAIRALTSMLGFECSLDKELPFAETAEMLGVMLDLQHASTGTIKVANKPSRMDELKSTVQHIIASGRVVTKDLPSLFGRALFVESQFMGREGRLALSELRVMERSKLQSVVLSDAQMDALKNLLLRYQKAEPRLRQDICLSDCCGRQSRVGQIDGEEGVNPRRDASGALPLDSSLMKALESYAVSFTLLPLPQQKKPSPATPAPKPKAAVKTTHFQKTSKGKGKSKGSSKGPRVPYQIIQVEFCDKPAPVLPVKAIANAFTQALAADGWNPPTASWEELQTNPNFAAMSHPRAFGSLLPEVLRVAVEKNRTLSSKDLAELRANWFKKWVPRAKALAAQEAEFKSSLAPHLQHILKPKRLLLLKEIVECEGYPDPGVFEELAFGTELTGSVPLTGVFDPSFKPAVLTECELCERSSESNKAIYHSVRSSGDSEVDTVVFQKTLEERDAGWLRGPIPFRELGRGCVLSRRFGLKQPNKVRLIDDFSKSNINATVQTPEAPRPHSTDVIASLALALLLGAGGRKVLGKTFDLKSAYRQLGIHPNSLNCSYIACFDPVSFRCWLCRLVGRDLFIHFFALCVLFGGLLASALR</sequence>
<dbReference type="GO" id="GO:0003677">
    <property type="term" value="F:DNA binding"/>
    <property type="evidence" value="ECO:0007669"/>
    <property type="project" value="InterPro"/>
</dbReference>
<dbReference type="OrthoDB" id="445811at2759"/>
<gene>
    <name evidence="4" type="ORF">C1SCF055_LOCUS41740</name>
</gene>
<keyword evidence="3" id="KW-1133">Transmembrane helix</keyword>
<protein>
    <submittedName>
        <fullName evidence="4">Uncharacterized protein</fullName>
    </submittedName>
</protein>
<dbReference type="Gene3D" id="1.10.443.10">
    <property type="entry name" value="Intergrase catalytic core"/>
    <property type="match status" value="1"/>
</dbReference>
<dbReference type="EMBL" id="CAMXCT030006618">
    <property type="protein sequence ID" value="CAL4804377.1"/>
    <property type="molecule type" value="Genomic_DNA"/>
</dbReference>
<keyword evidence="1" id="KW-0233">DNA recombination</keyword>
<keyword evidence="3" id="KW-0812">Transmembrane</keyword>